<dbReference type="PANTHER" id="PTHR43459:SF1">
    <property type="entry name" value="EG:BACN32G11.4 PROTEIN"/>
    <property type="match status" value="1"/>
</dbReference>
<dbReference type="Gene3D" id="1.10.12.10">
    <property type="entry name" value="Lyase 2-enoyl-coa Hydratase, Chain A, domain 2"/>
    <property type="match status" value="1"/>
</dbReference>
<dbReference type="GO" id="GO:0003824">
    <property type="term" value="F:catalytic activity"/>
    <property type="evidence" value="ECO:0007669"/>
    <property type="project" value="UniProtKB-ARBA"/>
</dbReference>
<dbReference type="InterPro" id="IPR001753">
    <property type="entry name" value="Enoyl-CoA_hydra/iso"/>
</dbReference>
<dbReference type="Gene3D" id="3.90.226.10">
    <property type="entry name" value="2-enoyl-CoA Hydratase, Chain A, domain 1"/>
    <property type="match status" value="1"/>
</dbReference>
<dbReference type="Proteomes" id="UP000317557">
    <property type="component" value="Unassembled WGS sequence"/>
</dbReference>
<dbReference type="Pfam" id="PF00378">
    <property type="entry name" value="ECH_1"/>
    <property type="match status" value="1"/>
</dbReference>
<dbReference type="PANTHER" id="PTHR43459">
    <property type="entry name" value="ENOYL-COA HYDRATASE"/>
    <property type="match status" value="1"/>
</dbReference>
<evidence type="ECO:0000313" key="3">
    <source>
        <dbReference type="Proteomes" id="UP000317557"/>
    </source>
</evidence>
<dbReference type="OrthoDB" id="9775794at2"/>
<dbReference type="EMBL" id="FXTP01000010">
    <property type="protein sequence ID" value="SMO78544.1"/>
    <property type="molecule type" value="Genomic_DNA"/>
</dbReference>
<organism evidence="2 3">
    <name type="scientific">Gracilimonas mengyeensis</name>
    <dbReference type="NCBI Taxonomy" id="1302730"/>
    <lineage>
        <taxon>Bacteria</taxon>
        <taxon>Pseudomonadati</taxon>
        <taxon>Balneolota</taxon>
        <taxon>Balneolia</taxon>
        <taxon>Balneolales</taxon>
        <taxon>Balneolaceae</taxon>
        <taxon>Gracilimonas</taxon>
    </lineage>
</organism>
<dbReference type="NCBIfam" id="TIGR02280">
    <property type="entry name" value="PaaB1"/>
    <property type="match status" value="1"/>
</dbReference>
<dbReference type="AlphaFoldDB" id="A0A521E3K0"/>
<protein>
    <submittedName>
        <fullName evidence="2">Short chain enoyl-CoA hydratase /Enoyl-CoA hydratase</fullName>
    </submittedName>
</protein>
<evidence type="ECO:0000256" key="1">
    <source>
        <dbReference type="ARBA" id="ARBA00005254"/>
    </source>
</evidence>
<dbReference type="RefSeq" id="WP_142454939.1">
    <property type="nucleotide sequence ID" value="NZ_FXTP01000010.1"/>
</dbReference>
<gene>
    <name evidence="2" type="ORF">SAMN06265219_110124</name>
</gene>
<dbReference type="InterPro" id="IPR014748">
    <property type="entry name" value="Enoyl-CoA_hydra_C"/>
</dbReference>
<sequence length="259" mass="28193">MIQTTLNNGIFTITLNRPEKLNSFNFEMADQMKEALMKAESNNEIRCVLLTGKGRAFCAGQDLAEATEVSEDPERDLSEIVYHTYMPIIKGIRELEKPVVCAVNGTAAGAGANIALACDIVIASEEAKFIQSFSQIGLIPDSGGTYILPRLIGQALATALTFLGEKVSAKDAVDMGMIWKAYPADSFMDEAQAIAQKLAKMPTKGLGLTKRSFNAGYSNDLESQLKLEAELQAEAGKTHDYNEGVQAFLEKRKPEFKGQ</sequence>
<dbReference type="SUPFAM" id="SSF52096">
    <property type="entry name" value="ClpP/crotonase"/>
    <property type="match status" value="1"/>
</dbReference>
<dbReference type="GO" id="GO:0010124">
    <property type="term" value="P:phenylacetate catabolic process"/>
    <property type="evidence" value="ECO:0007669"/>
    <property type="project" value="InterPro"/>
</dbReference>
<dbReference type="CDD" id="cd06558">
    <property type="entry name" value="crotonase-like"/>
    <property type="match status" value="1"/>
</dbReference>
<dbReference type="InterPro" id="IPR029045">
    <property type="entry name" value="ClpP/crotonase-like_dom_sf"/>
</dbReference>
<keyword evidence="3" id="KW-1185">Reference proteome</keyword>
<dbReference type="InterPro" id="IPR011968">
    <property type="entry name" value="PaaB1"/>
</dbReference>
<proteinExistence type="inferred from homology"/>
<name>A0A521E3K0_9BACT</name>
<evidence type="ECO:0000313" key="2">
    <source>
        <dbReference type="EMBL" id="SMO78544.1"/>
    </source>
</evidence>
<reference evidence="2 3" key="1">
    <citation type="submission" date="2017-05" db="EMBL/GenBank/DDBJ databases">
        <authorList>
            <person name="Varghese N."/>
            <person name="Submissions S."/>
        </authorList>
    </citation>
    <scope>NUCLEOTIDE SEQUENCE [LARGE SCALE GENOMIC DNA]</scope>
    <source>
        <strain evidence="2 3">DSM 21985</strain>
    </source>
</reference>
<comment type="similarity">
    <text evidence="1">Belongs to the enoyl-CoA hydratase/isomerase family.</text>
</comment>
<accession>A0A521E3K0</accession>